<accession>R7YH10</accession>
<dbReference type="RefSeq" id="XP_007776507.1">
    <property type="nucleotide sequence ID" value="XM_007778317.1"/>
</dbReference>
<dbReference type="InterPro" id="IPR023210">
    <property type="entry name" value="NADP_OxRdtase_dom"/>
</dbReference>
<dbReference type="EMBL" id="JH767555">
    <property type="protein sequence ID" value="EON61190.1"/>
    <property type="molecule type" value="Genomic_DNA"/>
</dbReference>
<dbReference type="InterPro" id="IPR036812">
    <property type="entry name" value="NAD(P)_OxRdtase_dom_sf"/>
</dbReference>
<feature type="domain" description="NADP-dependent oxidoreductase" evidence="2">
    <location>
        <begin position="24"/>
        <end position="86"/>
    </location>
</feature>
<dbReference type="Pfam" id="PF00248">
    <property type="entry name" value="Aldo_ket_red"/>
    <property type="match status" value="1"/>
</dbReference>
<keyword evidence="1" id="KW-0560">Oxidoreductase</keyword>
<dbReference type="AlphaFoldDB" id="R7YH10"/>
<dbReference type="GeneID" id="19897713"/>
<dbReference type="Gene3D" id="3.20.20.100">
    <property type="entry name" value="NADP-dependent oxidoreductase domain"/>
    <property type="match status" value="1"/>
</dbReference>
<gene>
    <name evidence="3" type="ORF">W97_00402</name>
</gene>
<dbReference type="GO" id="GO:0016491">
    <property type="term" value="F:oxidoreductase activity"/>
    <property type="evidence" value="ECO:0007669"/>
    <property type="project" value="UniProtKB-KW"/>
</dbReference>
<keyword evidence="4" id="KW-1185">Reference proteome</keyword>
<dbReference type="HOGENOM" id="CLU_2305923_0_0_1"/>
<evidence type="ECO:0000313" key="3">
    <source>
        <dbReference type="EMBL" id="EON61190.1"/>
    </source>
</evidence>
<proteinExistence type="predicted"/>
<name>R7YH10_CONA1</name>
<evidence type="ECO:0000313" key="4">
    <source>
        <dbReference type="Proteomes" id="UP000016924"/>
    </source>
</evidence>
<dbReference type="Proteomes" id="UP000016924">
    <property type="component" value="Unassembled WGS sequence"/>
</dbReference>
<protein>
    <recommendedName>
        <fullName evidence="2">NADP-dependent oxidoreductase domain-containing protein</fullName>
    </recommendedName>
</protein>
<evidence type="ECO:0000259" key="2">
    <source>
        <dbReference type="Pfam" id="PF00248"/>
    </source>
</evidence>
<evidence type="ECO:0000256" key="1">
    <source>
        <dbReference type="ARBA" id="ARBA00023002"/>
    </source>
</evidence>
<reference evidence="4" key="1">
    <citation type="submission" date="2012-06" db="EMBL/GenBank/DDBJ databases">
        <title>The genome sequence of Coniosporium apollinis CBS 100218.</title>
        <authorList>
            <consortium name="The Broad Institute Genome Sequencing Platform"/>
            <person name="Cuomo C."/>
            <person name="Gorbushina A."/>
            <person name="Noack S."/>
            <person name="Walker B."/>
            <person name="Young S.K."/>
            <person name="Zeng Q."/>
            <person name="Gargeya S."/>
            <person name="Fitzgerald M."/>
            <person name="Haas B."/>
            <person name="Abouelleil A."/>
            <person name="Alvarado L."/>
            <person name="Arachchi H.M."/>
            <person name="Berlin A.M."/>
            <person name="Chapman S.B."/>
            <person name="Goldberg J."/>
            <person name="Griggs A."/>
            <person name="Gujja S."/>
            <person name="Hansen M."/>
            <person name="Howarth C."/>
            <person name="Imamovic A."/>
            <person name="Larimer J."/>
            <person name="McCowan C."/>
            <person name="Montmayeur A."/>
            <person name="Murphy C."/>
            <person name="Neiman D."/>
            <person name="Pearson M."/>
            <person name="Priest M."/>
            <person name="Roberts A."/>
            <person name="Saif S."/>
            <person name="Shea T."/>
            <person name="Sisk P."/>
            <person name="Sykes S."/>
            <person name="Wortman J."/>
            <person name="Nusbaum C."/>
            <person name="Birren B."/>
        </authorList>
    </citation>
    <scope>NUCLEOTIDE SEQUENCE [LARGE SCALE GENOMIC DNA]</scope>
    <source>
        <strain evidence="4">CBS 100218</strain>
    </source>
</reference>
<dbReference type="SUPFAM" id="SSF51430">
    <property type="entry name" value="NAD(P)-linked oxidoreductase"/>
    <property type="match status" value="1"/>
</dbReference>
<organism evidence="3 4">
    <name type="scientific">Coniosporium apollinis (strain CBS 100218)</name>
    <name type="common">Rock-inhabiting black yeast</name>
    <dbReference type="NCBI Taxonomy" id="1168221"/>
    <lineage>
        <taxon>Eukaryota</taxon>
        <taxon>Fungi</taxon>
        <taxon>Dikarya</taxon>
        <taxon>Ascomycota</taxon>
        <taxon>Pezizomycotina</taxon>
        <taxon>Dothideomycetes</taxon>
        <taxon>Dothideomycetes incertae sedis</taxon>
        <taxon>Coniosporium</taxon>
    </lineage>
</organism>
<dbReference type="OrthoDB" id="3913584at2759"/>
<sequence>MAFMQKTAVNVVLGAMTTGKPGPVAARHGFSEAECAPRWMMHDSLLKREKGDAVIIGVSSTKHLEENLADMEKGPLPEEVLQALDAGWERERGEAGSYWH</sequence>
<dbReference type="STRING" id="1168221.R7YH10"/>